<sequence length="138" mass="15427">MSWVANVMVSADASDWQNVEALSDWLRDQAPLRQQTDALGVGSLRLITGSDNAWGGGKNPECEVWAGALNHADLDALRRRFAATPWQRPNAVQLLIMDQEGAFFRLWMIRHGELRQYAPLQPSEADDAFYEDDGLRGA</sequence>
<organism evidence="2 3">
    <name type="scientific">Streptomyces fradiae ATCC 10745 = DSM 40063</name>
    <dbReference type="NCBI Taxonomy" id="1319510"/>
    <lineage>
        <taxon>Bacteria</taxon>
        <taxon>Bacillati</taxon>
        <taxon>Actinomycetota</taxon>
        <taxon>Actinomycetes</taxon>
        <taxon>Kitasatosporales</taxon>
        <taxon>Streptomycetaceae</taxon>
        <taxon>Streptomyces</taxon>
    </lineage>
</organism>
<dbReference type="AlphaFoldDB" id="A0A1Y2NQQ7"/>
<evidence type="ECO:0000313" key="2">
    <source>
        <dbReference type="EMBL" id="OSY49824.1"/>
    </source>
</evidence>
<proteinExistence type="predicted"/>
<dbReference type="Proteomes" id="UP000194318">
    <property type="component" value="Unassembled WGS sequence"/>
</dbReference>
<protein>
    <recommendedName>
        <fullName evidence="5">Squamosa promoter-binding protein 15</fullName>
    </recommendedName>
</protein>
<evidence type="ECO:0000313" key="3">
    <source>
        <dbReference type="Proteomes" id="UP000194318"/>
    </source>
</evidence>
<comment type="caution">
    <text evidence="2">The sequence shown here is derived from an EMBL/GenBank/DDBJ whole genome shotgun (WGS) entry which is preliminary data.</text>
</comment>
<dbReference type="EMBL" id="MIFZ01000306">
    <property type="protein sequence ID" value="OSY49824.1"/>
    <property type="molecule type" value="Genomic_DNA"/>
</dbReference>
<reference evidence="1 4" key="1">
    <citation type="submission" date="2013-05" db="EMBL/GenBank/DDBJ databases">
        <title>Genome Sequence of Streptomyces fradiae.</title>
        <authorList>
            <person name="Kirby R."/>
        </authorList>
    </citation>
    <scope>NUCLEOTIDE SEQUENCE [LARGE SCALE GENOMIC DNA]</scope>
    <source>
        <strain evidence="1 4">ATCC 10745</strain>
    </source>
</reference>
<dbReference type="RefSeq" id="WP_031133836.1">
    <property type="nucleotide sequence ID" value="NZ_ASYR01000006.1"/>
</dbReference>
<evidence type="ECO:0000313" key="1">
    <source>
        <dbReference type="EMBL" id="KAF0650952.1"/>
    </source>
</evidence>
<gene>
    <name evidence="2" type="ORF">BG846_04568</name>
    <name evidence="1" type="ORF">K701_06115</name>
</gene>
<accession>A0A1Y2NQQ7</accession>
<dbReference type="Proteomes" id="UP000731519">
    <property type="component" value="Unassembled WGS sequence"/>
</dbReference>
<reference evidence="2 3" key="2">
    <citation type="submission" date="2016-09" db="EMBL/GenBank/DDBJ databases">
        <title>Streptomyces fradiae DSM40063, a candidate organism with high potential of specific P450 cytochromes.</title>
        <authorList>
            <person name="Grumaz C."/>
            <person name="Vainshtein Y."/>
            <person name="Kirstahler P."/>
            <person name="Sohn K."/>
        </authorList>
    </citation>
    <scope>NUCLEOTIDE SEQUENCE [LARGE SCALE GENOMIC DNA]</scope>
    <source>
        <strain evidence="2 3">DSM 40063</strain>
    </source>
</reference>
<keyword evidence="4" id="KW-1185">Reference proteome</keyword>
<dbReference type="EMBL" id="ASYR01000006">
    <property type="protein sequence ID" value="KAF0650952.1"/>
    <property type="molecule type" value="Genomic_DNA"/>
</dbReference>
<dbReference type="GeneID" id="91404463"/>
<evidence type="ECO:0008006" key="5">
    <source>
        <dbReference type="Google" id="ProtNLM"/>
    </source>
</evidence>
<evidence type="ECO:0000313" key="4">
    <source>
        <dbReference type="Proteomes" id="UP000731519"/>
    </source>
</evidence>
<name>A0A1Y2NQQ7_STRFR</name>